<dbReference type="Proteomes" id="UP001049176">
    <property type="component" value="Chromosome 9"/>
</dbReference>
<comment type="caution">
    <text evidence="1">The sequence shown here is derived from an EMBL/GenBank/DDBJ whole genome shotgun (WGS) entry which is preliminary data.</text>
</comment>
<dbReference type="GeneID" id="66082186"/>
<dbReference type="EMBL" id="CM032189">
    <property type="protein sequence ID" value="KAG7087132.1"/>
    <property type="molecule type" value="Genomic_DNA"/>
</dbReference>
<dbReference type="KEGG" id="more:E1B28_013111"/>
<keyword evidence="2" id="KW-1185">Reference proteome</keyword>
<evidence type="ECO:0000313" key="2">
    <source>
        <dbReference type="Proteomes" id="UP001049176"/>
    </source>
</evidence>
<evidence type="ECO:0000313" key="1">
    <source>
        <dbReference type="EMBL" id="KAG7087132.1"/>
    </source>
</evidence>
<dbReference type="AlphaFoldDB" id="A0A9P7RP82"/>
<sequence length="137" mass="15642">MYLRRCRLAGHRYPKLYHRRRHNDSTSFLSLDHSLFVNVLSSALASFSDVISVLAFLLADKRHNFMLVRTTATSLLRPTCFCLFSHTNTQIPLFLVIFAQCAPLPSSYSSPSSPSSFVRRSPFFKFDEPPSRNPISL</sequence>
<dbReference type="RefSeq" id="XP_043003603.1">
    <property type="nucleotide sequence ID" value="XM_043158259.1"/>
</dbReference>
<protein>
    <submittedName>
        <fullName evidence="1">Uncharacterized protein</fullName>
    </submittedName>
</protein>
<organism evidence="1 2">
    <name type="scientific">Marasmius oreades</name>
    <name type="common">fairy-ring Marasmius</name>
    <dbReference type="NCBI Taxonomy" id="181124"/>
    <lineage>
        <taxon>Eukaryota</taxon>
        <taxon>Fungi</taxon>
        <taxon>Dikarya</taxon>
        <taxon>Basidiomycota</taxon>
        <taxon>Agaricomycotina</taxon>
        <taxon>Agaricomycetes</taxon>
        <taxon>Agaricomycetidae</taxon>
        <taxon>Agaricales</taxon>
        <taxon>Marasmiineae</taxon>
        <taxon>Marasmiaceae</taxon>
        <taxon>Marasmius</taxon>
    </lineage>
</organism>
<reference evidence="1" key="1">
    <citation type="journal article" date="2021" name="Genome Biol. Evol.">
        <title>The assembled and annotated genome of the fairy-ring fungus Marasmius oreades.</title>
        <authorList>
            <person name="Hiltunen M."/>
            <person name="Ament-Velasquez S.L."/>
            <person name="Johannesson H."/>
        </authorList>
    </citation>
    <scope>NUCLEOTIDE SEQUENCE</scope>
    <source>
        <strain evidence="1">03SP1</strain>
    </source>
</reference>
<proteinExistence type="predicted"/>
<gene>
    <name evidence="1" type="ORF">E1B28_013111</name>
</gene>
<name>A0A9P7RP82_9AGAR</name>
<accession>A0A9P7RP82</accession>